<gene>
    <name evidence="3" type="ORF">ACETIH_18050</name>
</gene>
<dbReference type="EMBL" id="JBHOMY010000057">
    <property type="protein sequence ID" value="MFC1458568.1"/>
    <property type="molecule type" value="Genomic_DNA"/>
</dbReference>
<reference evidence="3 4" key="1">
    <citation type="submission" date="2024-09" db="EMBL/GenBank/DDBJ databases">
        <title>Nodulacao em especies de Leguminosae Basais da Amazonia e Caracterizacao dos Rizobios e Bacterias Associadas aos Nodulos.</title>
        <authorList>
            <person name="Jambeiro I.C.A."/>
            <person name="Lopes I.S."/>
            <person name="Aguiar E.R.G.R."/>
            <person name="Santos A.F.J."/>
            <person name="Dos Santos J.M.F."/>
            <person name="Gross E."/>
        </authorList>
    </citation>
    <scope>NUCLEOTIDE SEQUENCE [LARGE SCALE GENOMIC DNA]</scope>
    <source>
        <strain evidence="3 4">BRUESC1165</strain>
    </source>
</reference>
<comment type="caution">
    <text evidence="3">The sequence shown here is derived from an EMBL/GenBank/DDBJ whole genome shotgun (WGS) entry which is preliminary data.</text>
</comment>
<proteinExistence type="predicted"/>
<protein>
    <recommendedName>
        <fullName evidence="5">Chromosome partitioning protein ParA</fullName>
    </recommendedName>
</protein>
<organism evidence="3 4">
    <name type="scientific">Microvirga arabica</name>
    <dbReference type="NCBI Taxonomy" id="1128671"/>
    <lineage>
        <taxon>Bacteria</taxon>
        <taxon>Pseudomonadati</taxon>
        <taxon>Pseudomonadota</taxon>
        <taxon>Alphaproteobacteria</taxon>
        <taxon>Hyphomicrobiales</taxon>
        <taxon>Methylobacteriaceae</taxon>
        <taxon>Microvirga</taxon>
    </lineage>
</organism>
<name>A0ABV6YBB3_9HYPH</name>
<evidence type="ECO:0000256" key="1">
    <source>
        <dbReference type="SAM" id="MobiDB-lite"/>
    </source>
</evidence>
<dbReference type="RefSeq" id="WP_377030484.1">
    <property type="nucleotide sequence ID" value="NZ_JBHOMY010000057.1"/>
</dbReference>
<keyword evidence="2" id="KW-0472">Membrane</keyword>
<evidence type="ECO:0008006" key="5">
    <source>
        <dbReference type="Google" id="ProtNLM"/>
    </source>
</evidence>
<keyword evidence="2" id="KW-1133">Transmembrane helix</keyword>
<dbReference type="Proteomes" id="UP001593940">
    <property type="component" value="Unassembled WGS sequence"/>
</dbReference>
<dbReference type="Gene3D" id="1.10.287.1490">
    <property type="match status" value="1"/>
</dbReference>
<feature type="transmembrane region" description="Helical" evidence="2">
    <location>
        <begin position="19"/>
        <end position="39"/>
    </location>
</feature>
<evidence type="ECO:0000313" key="4">
    <source>
        <dbReference type="Proteomes" id="UP001593940"/>
    </source>
</evidence>
<evidence type="ECO:0000256" key="2">
    <source>
        <dbReference type="SAM" id="Phobius"/>
    </source>
</evidence>
<accession>A0ABV6YBB3</accession>
<feature type="compositionally biased region" description="Polar residues" evidence="1">
    <location>
        <begin position="213"/>
        <end position="222"/>
    </location>
</feature>
<evidence type="ECO:0000313" key="3">
    <source>
        <dbReference type="EMBL" id="MFC1458568.1"/>
    </source>
</evidence>
<keyword evidence="4" id="KW-1185">Reference proteome</keyword>
<feature type="region of interest" description="Disordered" evidence="1">
    <location>
        <begin position="185"/>
        <end position="230"/>
    </location>
</feature>
<sequence>MATDIHDTPSSPNFTKHPIVIALAVAAALGWIVAIWSLIASSSEERALTGRIQELEAGRVTALSQLEELRRTGGTLVDLQDQITTAQQNLNHFQVQQEQAVASLARTRNELGPAEQRLSDLQGQIEARTTRVNELQSEAENLTRRVEQARQELGRLTTSSAEKVSQLAEAERQLTARRSELMAIDQRLQGDRSETSATQSIRRLEDPAPMNEGQISQAPTDGSQRELGCEQTASGWVCTAPQAGTPASPR</sequence>
<keyword evidence="2" id="KW-0812">Transmembrane</keyword>